<dbReference type="SUPFAM" id="SSF141371">
    <property type="entry name" value="PilZ domain-like"/>
    <property type="match status" value="1"/>
</dbReference>
<dbReference type="RefSeq" id="WP_029941845.1">
    <property type="nucleotide sequence ID" value="NZ_BSOO01000038.1"/>
</dbReference>
<proteinExistence type="predicted"/>
<name>A0ABQ5Z9T3_9SPHN</name>
<protein>
    <recommendedName>
        <fullName evidence="1">PilZ domain-containing protein</fullName>
    </recommendedName>
</protein>
<dbReference type="EMBL" id="BSOO01000038">
    <property type="protein sequence ID" value="GLR48739.1"/>
    <property type="molecule type" value="Genomic_DNA"/>
</dbReference>
<dbReference type="Proteomes" id="UP001156703">
    <property type="component" value="Unassembled WGS sequence"/>
</dbReference>
<dbReference type="InterPro" id="IPR009875">
    <property type="entry name" value="PilZ_domain"/>
</dbReference>
<dbReference type="Pfam" id="PF07238">
    <property type="entry name" value="PilZ"/>
    <property type="match status" value="1"/>
</dbReference>
<keyword evidence="3" id="KW-1185">Reference proteome</keyword>
<evidence type="ECO:0000259" key="1">
    <source>
        <dbReference type="Pfam" id="PF07238"/>
    </source>
</evidence>
<feature type="domain" description="PilZ" evidence="1">
    <location>
        <begin position="3"/>
        <end position="79"/>
    </location>
</feature>
<accession>A0ABQ5Z9T3</accession>
<evidence type="ECO:0000313" key="2">
    <source>
        <dbReference type="EMBL" id="GLR48739.1"/>
    </source>
</evidence>
<reference evidence="3" key="1">
    <citation type="journal article" date="2019" name="Int. J. Syst. Evol. Microbiol.">
        <title>The Global Catalogue of Microorganisms (GCM) 10K type strain sequencing project: providing services to taxonomists for standard genome sequencing and annotation.</title>
        <authorList>
            <consortium name="The Broad Institute Genomics Platform"/>
            <consortium name="The Broad Institute Genome Sequencing Center for Infectious Disease"/>
            <person name="Wu L."/>
            <person name="Ma J."/>
        </authorList>
    </citation>
    <scope>NUCLEOTIDE SEQUENCE [LARGE SCALE GENOMIC DNA]</scope>
    <source>
        <strain evidence="3">NBRC 102146</strain>
    </source>
</reference>
<comment type="caution">
    <text evidence="2">The sequence shown here is derived from an EMBL/GenBank/DDBJ whole genome shotgun (WGS) entry which is preliminary data.</text>
</comment>
<organism evidence="2 3">
    <name type="scientific">Sphingomonas astaxanthinifaciens DSM 22298</name>
    <dbReference type="NCBI Taxonomy" id="1123267"/>
    <lineage>
        <taxon>Bacteria</taxon>
        <taxon>Pseudomonadati</taxon>
        <taxon>Pseudomonadota</taxon>
        <taxon>Alphaproteobacteria</taxon>
        <taxon>Sphingomonadales</taxon>
        <taxon>Sphingomonadaceae</taxon>
        <taxon>Sphingomonas</taxon>
    </lineage>
</organism>
<sequence length="109" mass="11952">MGERRPAPLTVALSTLSRNLVGTLLDISRMGARVRLAAPPAVGQEVYLTLGALRLFGSVCWASADQCGLVFDEAINANELSRVMIDALRSRDTTPEILAAREDWEQRRL</sequence>
<evidence type="ECO:0000313" key="3">
    <source>
        <dbReference type="Proteomes" id="UP001156703"/>
    </source>
</evidence>
<gene>
    <name evidence="2" type="ORF">GCM10007925_24600</name>
</gene>